<keyword evidence="1" id="KW-0812">Transmembrane</keyword>
<gene>
    <name evidence="2" type="ORF">HUN01_20625</name>
</gene>
<name>A0A7D7LG48_9NOSO</name>
<reference evidence="3" key="1">
    <citation type="submission" date="2020-06" db="EMBL/GenBank/DDBJ databases">
        <title>Nostoc edaphicum CCNP1411 genome.</title>
        <authorList>
            <person name="Fidor A."/>
            <person name="Grabski M."/>
            <person name="Gawor J."/>
            <person name="Gromadka R."/>
            <person name="Wegrzyn G."/>
            <person name="Mazur-Marzec H."/>
        </authorList>
    </citation>
    <scope>NUCLEOTIDE SEQUENCE [LARGE SCALE GENOMIC DNA]</scope>
    <source>
        <strain evidence="3">CCNP1411</strain>
    </source>
</reference>
<protein>
    <submittedName>
        <fullName evidence="2">Type II secretion system protein</fullName>
    </submittedName>
</protein>
<sequence>MIKHKQQQVSQPSGESGFTIIESLVAMLVVTILLAAIAPTIVIATATRVQSKRVEQATQAARTFIDGVKTGAVTAPTTTIEPNGTLAGNLLTTTNMPVPGQASTPLTSLYCVRKDGNNNLVIIDPDCTSNTDKIFYIQAVKIVVTGSNPIDSTGLPKDGYRLGIRVYRSDIDLTKTVKASDASIAGQSKTTQNTFTGSLGDRQSPLVEMTTEIGSRNTSFNALCQRLVITSNTTSNNTCN</sequence>
<keyword evidence="3" id="KW-1185">Reference proteome</keyword>
<dbReference type="KEGG" id="ned:HUN01_20625"/>
<dbReference type="AlphaFoldDB" id="A0A7D7LG48"/>
<dbReference type="RefSeq" id="WP_181927765.1">
    <property type="nucleotide sequence ID" value="NZ_CP054698.1"/>
</dbReference>
<evidence type="ECO:0000256" key="1">
    <source>
        <dbReference type="SAM" id="Phobius"/>
    </source>
</evidence>
<feature type="transmembrane region" description="Helical" evidence="1">
    <location>
        <begin position="20"/>
        <end position="44"/>
    </location>
</feature>
<evidence type="ECO:0000313" key="3">
    <source>
        <dbReference type="Proteomes" id="UP000514713"/>
    </source>
</evidence>
<dbReference type="InterPro" id="IPR012902">
    <property type="entry name" value="N_methyl_site"/>
</dbReference>
<evidence type="ECO:0000313" key="2">
    <source>
        <dbReference type="EMBL" id="QMS89871.1"/>
    </source>
</evidence>
<keyword evidence="1" id="KW-1133">Transmembrane helix</keyword>
<proteinExistence type="predicted"/>
<organism evidence="2 3">
    <name type="scientific">Nostoc edaphicum CCNP1411</name>
    <dbReference type="NCBI Taxonomy" id="1472755"/>
    <lineage>
        <taxon>Bacteria</taxon>
        <taxon>Bacillati</taxon>
        <taxon>Cyanobacteriota</taxon>
        <taxon>Cyanophyceae</taxon>
        <taxon>Nostocales</taxon>
        <taxon>Nostocaceae</taxon>
        <taxon>Nostoc</taxon>
    </lineage>
</organism>
<accession>A0A7D7LG48</accession>
<dbReference type="NCBIfam" id="TIGR02532">
    <property type="entry name" value="IV_pilin_GFxxxE"/>
    <property type="match status" value="1"/>
</dbReference>
<dbReference type="Pfam" id="PF07963">
    <property type="entry name" value="N_methyl"/>
    <property type="match status" value="1"/>
</dbReference>
<dbReference type="Proteomes" id="UP000514713">
    <property type="component" value="Chromosome"/>
</dbReference>
<dbReference type="EMBL" id="CP054698">
    <property type="protein sequence ID" value="QMS89871.1"/>
    <property type="molecule type" value="Genomic_DNA"/>
</dbReference>
<keyword evidence="1" id="KW-0472">Membrane</keyword>
<dbReference type="NCBIfam" id="NF038303">
    <property type="entry name" value="EPS_HpsB"/>
    <property type="match status" value="1"/>
</dbReference>